<comment type="caution">
    <text evidence="2">The sequence shown here is derived from an EMBL/GenBank/DDBJ whole genome shotgun (WGS) entry which is preliminary data.</text>
</comment>
<evidence type="ECO:0000313" key="2">
    <source>
        <dbReference type="EMBL" id="KAL3356596.1"/>
    </source>
</evidence>
<sequence>MVKDVLAIQGSSVASEALFSAAKFQIGDQRYSLAEDNLEISLLFRDWINAERRNLGLLKLSSQYELFIDSAIGYGSDDGIELQDRQRALSRPVVDNGQSIAELENDFVGLYHY</sequence>
<gene>
    <name evidence="2" type="ORF">AABB24_017313</name>
</gene>
<name>A0ABD2TKD3_9SOLN</name>
<keyword evidence="3" id="KW-1185">Reference proteome</keyword>
<dbReference type="Pfam" id="PF05699">
    <property type="entry name" value="Dimer_Tnp_hAT"/>
    <property type="match status" value="1"/>
</dbReference>
<dbReference type="InterPro" id="IPR008906">
    <property type="entry name" value="HATC_C_dom"/>
</dbReference>
<protein>
    <recommendedName>
        <fullName evidence="1">HAT C-terminal dimerisation domain-containing protein</fullName>
    </recommendedName>
</protein>
<dbReference type="Proteomes" id="UP001627284">
    <property type="component" value="Unassembled WGS sequence"/>
</dbReference>
<dbReference type="AlphaFoldDB" id="A0ABD2TKD3"/>
<organism evidence="2 3">
    <name type="scientific">Solanum stoloniferum</name>
    <dbReference type="NCBI Taxonomy" id="62892"/>
    <lineage>
        <taxon>Eukaryota</taxon>
        <taxon>Viridiplantae</taxon>
        <taxon>Streptophyta</taxon>
        <taxon>Embryophyta</taxon>
        <taxon>Tracheophyta</taxon>
        <taxon>Spermatophyta</taxon>
        <taxon>Magnoliopsida</taxon>
        <taxon>eudicotyledons</taxon>
        <taxon>Gunneridae</taxon>
        <taxon>Pentapetalae</taxon>
        <taxon>asterids</taxon>
        <taxon>lamiids</taxon>
        <taxon>Solanales</taxon>
        <taxon>Solanaceae</taxon>
        <taxon>Solanoideae</taxon>
        <taxon>Solaneae</taxon>
        <taxon>Solanum</taxon>
    </lineage>
</organism>
<reference evidence="2 3" key="1">
    <citation type="submission" date="2024-05" db="EMBL/GenBank/DDBJ databases">
        <title>De novo assembly of an allotetraploid wild potato.</title>
        <authorList>
            <person name="Hosaka A.J."/>
        </authorList>
    </citation>
    <scope>NUCLEOTIDE SEQUENCE [LARGE SCALE GENOMIC DNA]</scope>
    <source>
        <tissue evidence="2">Young leaves</tissue>
    </source>
</reference>
<dbReference type="SUPFAM" id="SSF53098">
    <property type="entry name" value="Ribonuclease H-like"/>
    <property type="match status" value="1"/>
</dbReference>
<accession>A0ABD2TKD3</accession>
<evidence type="ECO:0000313" key="3">
    <source>
        <dbReference type="Proteomes" id="UP001627284"/>
    </source>
</evidence>
<dbReference type="InterPro" id="IPR012337">
    <property type="entry name" value="RNaseH-like_sf"/>
</dbReference>
<evidence type="ECO:0000259" key="1">
    <source>
        <dbReference type="Pfam" id="PF05699"/>
    </source>
</evidence>
<feature type="domain" description="HAT C-terminal dimerisation" evidence="1">
    <location>
        <begin position="1"/>
        <end position="48"/>
    </location>
</feature>
<dbReference type="EMBL" id="JBJKTR010000010">
    <property type="protein sequence ID" value="KAL3356596.1"/>
    <property type="molecule type" value="Genomic_DNA"/>
</dbReference>
<proteinExistence type="predicted"/>